<feature type="transmembrane region" description="Helical" evidence="5">
    <location>
        <begin position="28"/>
        <end position="48"/>
    </location>
</feature>
<name>A0A069D4W9_9BACE</name>
<evidence type="ECO:0000256" key="5">
    <source>
        <dbReference type="SAM" id="Phobius"/>
    </source>
</evidence>
<dbReference type="Proteomes" id="UP000027601">
    <property type="component" value="Unassembled WGS sequence"/>
</dbReference>
<keyword evidence="7" id="KW-1185">Reference proteome</keyword>
<proteinExistence type="predicted"/>
<comment type="caution">
    <text evidence="6">The sequence shown here is derived from an EMBL/GenBank/DDBJ whole genome shotgun (WGS) entry which is preliminary data.</text>
</comment>
<dbReference type="AlphaFoldDB" id="A0A069D4W9"/>
<keyword evidence="4 5" id="KW-0472">Membrane</keyword>
<keyword evidence="3 5" id="KW-1133">Transmembrane helix</keyword>
<accession>A0A069D4W9</accession>
<evidence type="ECO:0000313" key="6">
    <source>
        <dbReference type="EMBL" id="GAK37452.1"/>
    </source>
</evidence>
<keyword evidence="2 5" id="KW-0812">Transmembrane</keyword>
<organism evidence="6 7">
    <name type="scientific">Bacteroides graminisolvens DSM 19988 = JCM 15093</name>
    <dbReference type="NCBI Taxonomy" id="1121097"/>
    <lineage>
        <taxon>Bacteria</taxon>
        <taxon>Pseudomonadati</taxon>
        <taxon>Bacteroidota</taxon>
        <taxon>Bacteroidia</taxon>
        <taxon>Bacteroidales</taxon>
        <taxon>Bacteroidaceae</taxon>
        <taxon>Bacteroides</taxon>
    </lineage>
</organism>
<evidence type="ECO:0000256" key="1">
    <source>
        <dbReference type="ARBA" id="ARBA00004141"/>
    </source>
</evidence>
<protein>
    <recommendedName>
        <fullName evidence="8">Holin</fullName>
    </recommendedName>
</protein>
<dbReference type="OrthoDB" id="1097736at2"/>
<dbReference type="eggNOG" id="ENOG5032SCG">
    <property type="taxonomic scope" value="Bacteria"/>
</dbReference>
<dbReference type="InterPro" id="IPR006480">
    <property type="entry name" value="Phage_holin_4_1"/>
</dbReference>
<evidence type="ECO:0008006" key="8">
    <source>
        <dbReference type="Google" id="ProtNLM"/>
    </source>
</evidence>
<evidence type="ECO:0000256" key="3">
    <source>
        <dbReference type="ARBA" id="ARBA00022989"/>
    </source>
</evidence>
<dbReference type="RefSeq" id="WP_024997111.1">
    <property type="nucleotide sequence ID" value="NZ_ATZI01000010.1"/>
</dbReference>
<reference evidence="6 7" key="1">
    <citation type="journal article" date="2015" name="Microbes Environ.">
        <title>Distribution and evolution of nitrogen fixation genes in the phylum bacteroidetes.</title>
        <authorList>
            <person name="Inoue J."/>
            <person name="Oshima K."/>
            <person name="Suda W."/>
            <person name="Sakamoto M."/>
            <person name="Iino T."/>
            <person name="Noda S."/>
            <person name="Hongoh Y."/>
            <person name="Hattori M."/>
            <person name="Ohkuma M."/>
        </authorList>
    </citation>
    <scope>NUCLEOTIDE SEQUENCE [LARGE SCALE GENOMIC DNA]</scope>
    <source>
        <strain evidence="6 7">JCM 15093</strain>
    </source>
</reference>
<evidence type="ECO:0000313" key="7">
    <source>
        <dbReference type="Proteomes" id="UP000027601"/>
    </source>
</evidence>
<comment type="subcellular location">
    <subcellularLocation>
        <location evidence="1">Membrane</location>
        <topology evidence="1">Multi-pass membrane protein</topology>
    </subcellularLocation>
</comment>
<evidence type="ECO:0000256" key="2">
    <source>
        <dbReference type="ARBA" id="ARBA00022692"/>
    </source>
</evidence>
<dbReference type="Pfam" id="PF05105">
    <property type="entry name" value="Phage_holin_4_1"/>
    <property type="match status" value="1"/>
</dbReference>
<dbReference type="EMBL" id="BAJS01000021">
    <property type="protein sequence ID" value="GAK37452.1"/>
    <property type="molecule type" value="Genomic_DNA"/>
</dbReference>
<evidence type="ECO:0000256" key="4">
    <source>
        <dbReference type="ARBA" id="ARBA00023136"/>
    </source>
</evidence>
<gene>
    <name evidence="6" type="ORF">JCM15093_2703</name>
</gene>
<dbReference type="GO" id="GO:0016020">
    <property type="term" value="C:membrane"/>
    <property type="evidence" value="ECO:0007669"/>
    <property type="project" value="UniProtKB-SubCell"/>
</dbReference>
<dbReference type="STRING" id="1121097.GCA_000428125_02341"/>
<sequence>MEESNVIKGTSVIIFGGEMLSLFWDLRWMIMLAVILVAVDFRFGIKAAQARGEKIRNSKAGRRTANKLIDYICYLVLGGLIGKAIGEPLGVNPTLVAAVCMGVACLFEVDSILQNICEYKGVKYSFSLWKVIIALVKSKQKDIGDAIEEGVRKEESK</sequence>